<dbReference type="GO" id="GO:0046872">
    <property type="term" value="F:metal ion binding"/>
    <property type="evidence" value="ECO:0007669"/>
    <property type="project" value="UniProtKB-KW"/>
</dbReference>
<dbReference type="VEuPathDB" id="AmoebaDB:ACA1_159030"/>
<dbReference type="PANTHER" id="PTHR12147">
    <property type="entry name" value="METALLOPEPTIDASE M28 FAMILY MEMBER"/>
    <property type="match status" value="1"/>
</dbReference>
<keyword evidence="3" id="KW-0645">Protease</keyword>
<dbReference type="OrthoDB" id="2214at2759"/>
<dbReference type="RefSeq" id="XP_004348565.1">
    <property type="nucleotide sequence ID" value="XM_004348515.1"/>
</dbReference>
<dbReference type="KEGG" id="acan:ACA1_159030"/>
<dbReference type="Pfam" id="PF04389">
    <property type="entry name" value="Peptidase_M28"/>
    <property type="match status" value="1"/>
</dbReference>
<keyword evidence="2" id="KW-0031">Aminopeptidase</keyword>
<dbReference type="InterPro" id="IPR045175">
    <property type="entry name" value="M28_fam"/>
</dbReference>
<dbReference type="Gene3D" id="3.40.630.10">
    <property type="entry name" value="Zn peptidases"/>
    <property type="match status" value="1"/>
</dbReference>
<feature type="compositionally biased region" description="Low complexity" evidence="9">
    <location>
        <begin position="291"/>
        <end position="304"/>
    </location>
</feature>
<feature type="region of interest" description="Disordered" evidence="9">
    <location>
        <begin position="266"/>
        <end position="364"/>
    </location>
</feature>
<dbReference type="STRING" id="1257118.L8HA61"/>
<protein>
    <submittedName>
        <fullName evidence="12">Peptidase, M28 family protein</fullName>
    </submittedName>
</protein>
<sequence>MQRARSTDRPSALSFLPPPSVSSSSTSSRFDDDLLSKRSPRSSSSSLPFMMSSSSSSSSSSSLSSSATTFFSSLFPSSSSPVSSSSSSSSSLSTAATAFVLLLPPQLRRRPLLLLLVTMLVAFSLIALMRLPGGPAASAESAATLTSLPSGAAHDAAVDLSRPRRPGSGDSQQERAQGGRAEVGGGGGGGDHVSRSPLVKLLDDLRPEELQTHLEYLSDDLMEGRGTGTRGEMKLIGLFTTKSASTSPSLKDYIVDVPLVGISTTESRRAAADADRPRPPLTFTRLHEASTQTTTTVDTRGTATADNSQPCQTDESEEAGADPANQQCGTGGDGDDEEDDSSGNRADGADAERSGGVDEGEGADRVELRLWDDFVVTADYQAIREAMADGDTNEAAATGSATGETEWRVTADELVFLGFGIHAEQWSRNDYRDADGGEVDIRGKLVVCFVNEPQPTEDQPDLFEGSKLTYYGRWTYKVEEVRRRGARGIFLIYTPDTAGYPFTVISNNREPLQVPAKRFNVGLEVVAWLTEESAASLARLCGSTLAEWYDAAVSPDFVARRLPVATSLDVVLGVRSFKAKNVAGLLPGETSECILITAHHDHLGMGPPGDSDQDRIYNGAVDNASGVSMMLTLARALAQHRGTLKRSFLFVSLTGEEAGLIGAQAYVANPPVPLTRTLANINFDMLNLDGLTLDIVGLGSDETKLGRMFTAAAHAEGMSVSGDPNPGQGSFIRSDSWVFHKAGIPSIYPWTGKHFVGRPSDYAATRKAWYVKTKYHGPGDEYDPRWSLAGALQQGRVALRLAYALATSTRPLNVDADELINLGNLASAVPPPPLVPSPFFSLN</sequence>
<reference evidence="12 13" key="1">
    <citation type="journal article" date="2013" name="Genome Biol.">
        <title>Genome of Acanthamoeba castellanii highlights extensive lateral gene transfer and early evolution of tyrosine kinase signaling.</title>
        <authorList>
            <person name="Clarke M."/>
            <person name="Lohan A.J."/>
            <person name="Liu B."/>
            <person name="Lagkouvardos I."/>
            <person name="Roy S."/>
            <person name="Zafar N."/>
            <person name="Bertelli C."/>
            <person name="Schilde C."/>
            <person name="Kianianmomeni A."/>
            <person name="Burglin T.R."/>
            <person name="Frech C."/>
            <person name="Turcotte B."/>
            <person name="Kopec K.O."/>
            <person name="Synnott J.M."/>
            <person name="Choo C."/>
            <person name="Paponov I."/>
            <person name="Finkler A."/>
            <person name="Soon Heng Tan C."/>
            <person name="Hutchins A.P."/>
            <person name="Weinmeier T."/>
            <person name="Rattei T."/>
            <person name="Chu J.S."/>
            <person name="Gimenez G."/>
            <person name="Irimia M."/>
            <person name="Rigden D.J."/>
            <person name="Fitzpatrick D.A."/>
            <person name="Lorenzo-Morales J."/>
            <person name="Bateman A."/>
            <person name="Chiu C.H."/>
            <person name="Tang P."/>
            <person name="Hegemann P."/>
            <person name="Fromm H."/>
            <person name="Raoult D."/>
            <person name="Greub G."/>
            <person name="Miranda-Saavedra D."/>
            <person name="Chen N."/>
            <person name="Nash P."/>
            <person name="Ginger M.L."/>
            <person name="Horn M."/>
            <person name="Schaap P."/>
            <person name="Caler L."/>
            <person name="Loftus B."/>
        </authorList>
    </citation>
    <scope>NUCLEOTIDE SEQUENCE [LARGE SCALE GENOMIC DNA]</scope>
    <source>
        <strain evidence="12 13">Neff</strain>
    </source>
</reference>
<evidence type="ECO:0000256" key="6">
    <source>
        <dbReference type="ARBA" id="ARBA00022801"/>
    </source>
</evidence>
<evidence type="ECO:0000256" key="5">
    <source>
        <dbReference type="ARBA" id="ARBA00022729"/>
    </source>
</evidence>
<dbReference type="EMBL" id="KB007890">
    <property type="protein sequence ID" value="ELR22107.1"/>
    <property type="molecule type" value="Genomic_DNA"/>
</dbReference>
<evidence type="ECO:0000256" key="10">
    <source>
        <dbReference type="SAM" id="Phobius"/>
    </source>
</evidence>
<dbReference type="Proteomes" id="UP000011083">
    <property type="component" value="Unassembled WGS sequence"/>
</dbReference>
<evidence type="ECO:0000256" key="9">
    <source>
        <dbReference type="SAM" id="MobiDB-lite"/>
    </source>
</evidence>
<evidence type="ECO:0000256" key="1">
    <source>
        <dbReference type="ARBA" id="ARBA00001947"/>
    </source>
</evidence>
<dbReference type="InterPro" id="IPR007484">
    <property type="entry name" value="Peptidase_M28"/>
</dbReference>
<feature type="region of interest" description="Disordered" evidence="9">
    <location>
        <begin position="153"/>
        <end position="195"/>
    </location>
</feature>
<comment type="cofactor">
    <cofactor evidence="1">
        <name>Zn(2+)</name>
        <dbReference type="ChEBI" id="CHEBI:29105"/>
    </cofactor>
</comment>
<dbReference type="AlphaFoldDB" id="L8HA61"/>
<keyword evidence="7" id="KW-0862">Zinc</keyword>
<dbReference type="SUPFAM" id="SSF53187">
    <property type="entry name" value="Zn-dependent exopeptidases"/>
    <property type="match status" value="1"/>
</dbReference>
<evidence type="ECO:0000256" key="2">
    <source>
        <dbReference type="ARBA" id="ARBA00022438"/>
    </source>
</evidence>
<evidence type="ECO:0000313" key="12">
    <source>
        <dbReference type="EMBL" id="ELR22107.1"/>
    </source>
</evidence>
<evidence type="ECO:0000313" key="13">
    <source>
        <dbReference type="Proteomes" id="UP000011083"/>
    </source>
</evidence>
<keyword evidence="6" id="KW-0378">Hydrolase</keyword>
<organism evidence="12 13">
    <name type="scientific">Acanthamoeba castellanii (strain ATCC 30010 / Neff)</name>
    <dbReference type="NCBI Taxonomy" id="1257118"/>
    <lineage>
        <taxon>Eukaryota</taxon>
        <taxon>Amoebozoa</taxon>
        <taxon>Discosea</taxon>
        <taxon>Longamoebia</taxon>
        <taxon>Centramoebida</taxon>
        <taxon>Acanthamoebidae</taxon>
        <taxon>Acanthamoeba</taxon>
    </lineage>
</organism>
<keyword evidence="5" id="KW-0732">Signal</keyword>
<dbReference type="GO" id="GO:0008235">
    <property type="term" value="F:metalloexopeptidase activity"/>
    <property type="evidence" value="ECO:0007669"/>
    <property type="project" value="InterPro"/>
</dbReference>
<feature type="transmembrane region" description="Helical" evidence="10">
    <location>
        <begin position="112"/>
        <end position="131"/>
    </location>
</feature>
<evidence type="ECO:0000256" key="3">
    <source>
        <dbReference type="ARBA" id="ARBA00022670"/>
    </source>
</evidence>
<gene>
    <name evidence="12" type="ORF">ACA1_159030</name>
</gene>
<evidence type="ECO:0000256" key="7">
    <source>
        <dbReference type="ARBA" id="ARBA00022833"/>
    </source>
</evidence>
<comment type="similarity">
    <text evidence="8">Belongs to the peptidase M28 family. M28E subfamily.</text>
</comment>
<feature type="compositionally biased region" description="Basic and acidic residues" evidence="9">
    <location>
        <begin position="266"/>
        <end position="278"/>
    </location>
</feature>
<dbReference type="GeneID" id="14923031"/>
<evidence type="ECO:0000256" key="8">
    <source>
        <dbReference type="ARBA" id="ARBA00043962"/>
    </source>
</evidence>
<feature type="compositionally biased region" description="Gly residues" evidence="9">
    <location>
        <begin position="181"/>
        <end position="191"/>
    </location>
</feature>
<feature type="compositionally biased region" description="Low complexity" evidence="9">
    <location>
        <begin position="10"/>
        <end position="28"/>
    </location>
</feature>
<feature type="region of interest" description="Disordered" evidence="9">
    <location>
        <begin position="1"/>
        <end position="62"/>
    </location>
</feature>
<dbReference type="GO" id="GO:0004177">
    <property type="term" value="F:aminopeptidase activity"/>
    <property type="evidence" value="ECO:0007669"/>
    <property type="project" value="UniProtKB-KW"/>
</dbReference>
<feature type="compositionally biased region" description="Low complexity" evidence="9">
    <location>
        <begin position="41"/>
        <end position="62"/>
    </location>
</feature>
<evidence type="ECO:0000259" key="11">
    <source>
        <dbReference type="Pfam" id="PF04389"/>
    </source>
</evidence>
<feature type="compositionally biased region" description="Basic and acidic residues" evidence="9">
    <location>
        <begin position="347"/>
        <end position="364"/>
    </location>
</feature>
<dbReference type="GO" id="GO:0006508">
    <property type="term" value="P:proteolysis"/>
    <property type="evidence" value="ECO:0007669"/>
    <property type="project" value="UniProtKB-KW"/>
</dbReference>
<accession>L8HA61</accession>
<name>L8HA61_ACACF</name>
<proteinExistence type="inferred from homology"/>
<keyword evidence="13" id="KW-1185">Reference proteome</keyword>
<keyword evidence="10" id="KW-1133">Transmembrane helix</keyword>
<feature type="domain" description="Peptidase M28" evidence="11">
    <location>
        <begin position="581"/>
        <end position="791"/>
    </location>
</feature>
<keyword evidence="10" id="KW-0472">Membrane</keyword>
<dbReference type="PANTHER" id="PTHR12147:SF56">
    <property type="entry name" value="AMINOPEPTIDASE YDR415C-RELATED"/>
    <property type="match status" value="1"/>
</dbReference>
<evidence type="ECO:0000256" key="4">
    <source>
        <dbReference type="ARBA" id="ARBA00022723"/>
    </source>
</evidence>
<keyword evidence="10" id="KW-0812">Transmembrane</keyword>
<keyword evidence="4" id="KW-0479">Metal-binding</keyword>